<accession>A0AAD5NXQ7</accession>
<comment type="caution">
    <text evidence="2">The sequence shown here is derived from an EMBL/GenBank/DDBJ whole genome shotgun (WGS) entry which is preliminary data.</text>
</comment>
<dbReference type="Proteomes" id="UP001064489">
    <property type="component" value="Chromosome 6"/>
</dbReference>
<gene>
    <name evidence="2" type="ORF">LWI28_010090</name>
</gene>
<dbReference type="EMBL" id="JAJSOW010000004">
    <property type="protein sequence ID" value="KAI9191565.1"/>
    <property type="molecule type" value="Genomic_DNA"/>
</dbReference>
<evidence type="ECO:0000256" key="1">
    <source>
        <dbReference type="SAM" id="MobiDB-lite"/>
    </source>
</evidence>
<sequence>MIEPQPRRDKALFGQSRNEEKDRGTGFDPPKSKVIPQEWRSYADVVKEVKTRVPKVRTEKVNGTISMSWSGSKEVEEWLARSAIEVLKKFDSVESVNQKLDARGFIYSSSYFGGKRIVWSMGSNLNLGLETEKIDFLRMTEDSEESSGVDSGSYTNRWVEKEDVLCYDGETKKKRGVASLMIKKRDDRDVCNKEPKTDWK</sequence>
<organism evidence="2 3">
    <name type="scientific">Acer negundo</name>
    <name type="common">Box elder</name>
    <dbReference type="NCBI Taxonomy" id="4023"/>
    <lineage>
        <taxon>Eukaryota</taxon>
        <taxon>Viridiplantae</taxon>
        <taxon>Streptophyta</taxon>
        <taxon>Embryophyta</taxon>
        <taxon>Tracheophyta</taxon>
        <taxon>Spermatophyta</taxon>
        <taxon>Magnoliopsida</taxon>
        <taxon>eudicotyledons</taxon>
        <taxon>Gunneridae</taxon>
        <taxon>Pentapetalae</taxon>
        <taxon>rosids</taxon>
        <taxon>malvids</taxon>
        <taxon>Sapindales</taxon>
        <taxon>Sapindaceae</taxon>
        <taxon>Hippocastanoideae</taxon>
        <taxon>Acereae</taxon>
        <taxon>Acer</taxon>
    </lineage>
</organism>
<reference evidence="2" key="2">
    <citation type="submission" date="2023-02" db="EMBL/GenBank/DDBJ databases">
        <authorList>
            <person name="Swenson N.G."/>
            <person name="Wegrzyn J.L."/>
            <person name="Mcevoy S.L."/>
        </authorList>
    </citation>
    <scope>NUCLEOTIDE SEQUENCE</scope>
    <source>
        <strain evidence="2">91603</strain>
        <tissue evidence="2">Leaf</tissue>
    </source>
</reference>
<reference evidence="2" key="1">
    <citation type="journal article" date="2022" name="Plant J.">
        <title>Strategies of tolerance reflected in two North American maple genomes.</title>
        <authorList>
            <person name="McEvoy S.L."/>
            <person name="Sezen U.U."/>
            <person name="Trouern-Trend A."/>
            <person name="McMahon S.M."/>
            <person name="Schaberg P.G."/>
            <person name="Yang J."/>
            <person name="Wegrzyn J.L."/>
            <person name="Swenson N.G."/>
        </authorList>
    </citation>
    <scope>NUCLEOTIDE SEQUENCE</scope>
    <source>
        <strain evidence="2">91603</strain>
    </source>
</reference>
<name>A0AAD5NXQ7_ACENE</name>
<feature type="compositionally biased region" description="Basic and acidic residues" evidence="1">
    <location>
        <begin position="1"/>
        <end position="25"/>
    </location>
</feature>
<feature type="region of interest" description="Disordered" evidence="1">
    <location>
        <begin position="1"/>
        <end position="33"/>
    </location>
</feature>
<proteinExistence type="predicted"/>
<protein>
    <submittedName>
        <fullName evidence="2">Uncharacterized protein</fullName>
    </submittedName>
</protein>
<keyword evidence="3" id="KW-1185">Reference proteome</keyword>
<dbReference type="AlphaFoldDB" id="A0AAD5NXQ7"/>
<evidence type="ECO:0000313" key="3">
    <source>
        <dbReference type="Proteomes" id="UP001064489"/>
    </source>
</evidence>
<evidence type="ECO:0000313" key="2">
    <source>
        <dbReference type="EMBL" id="KAI9191565.1"/>
    </source>
</evidence>